<evidence type="ECO:0000259" key="22">
    <source>
        <dbReference type="PROSITE" id="PS50109"/>
    </source>
</evidence>
<dbReference type="PANTHER" id="PTHR45339:SF1">
    <property type="entry name" value="HYBRID SIGNAL TRANSDUCTION HISTIDINE KINASE J"/>
    <property type="match status" value="1"/>
</dbReference>
<dbReference type="SUPFAM" id="SSF55781">
    <property type="entry name" value="GAF domain-like"/>
    <property type="match status" value="1"/>
</dbReference>
<evidence type="ECO:0000256" key="9">
    <source>
        <dbReference type="ARBA" id="ARBA00022692"/>
    </source>
</evidence>
<comment type="caution">
    <text evidence="24">The sequence shown here is derived from an EMBL/GenBank/DDBJ whole genome shotgun (WGS) entry which is preliminary data.</text>
</comment>
<dbReference type="Gene3D" id="1.10.287.130">
    <property type="match status" value="1"/>
</dbReference>
<dbReference type="Pfam" id="PF00512">
    <property type="entry name" value="HisKA"/>
    <property type="match status" value="1"/>
</dbReference>
<keyword evidence="15" id="KW-0902">Two-component regulatory system</keyword>
<keyword evidence="7 19" id="KW-0597">Phosphoprotein</keyword>
<evidence type="ECO:0000256" key="18">
    <source>
        <dbReference type="ARBA" id="ARBA00074306"/>
    </source>
</evidence>
<dbReference type="InterPro" id="IPR003018">
    <property type="entry name" value="GAF"/>
</dbReference>
<dbReference type="InterPro" id="IPR001789">
    <property type="entry name" value="Sig_transdc_resp-reg_receiver"/>
</dbReference>
<reference evidence="24" key="1">
    <citation type="submission" date="2020-10" db="EMBL/GenBank/DDBJ databases">
        <authorList>
            <person name="Castelo-Branco R."/>
            <person name="Eusebio N."/>
            <person name="Adriana R."/>
            <person name="Vieira A."/>
            <person name="Brugerolle De Fraissinette N."/>
            <person name="Rezende De Castro R."/>
            <person name="Schneider M.P."/>
            <person name="Vasconcelos V."/>
            <person name="Leao P.N."/>
        </authorList>
    </citation>
    <scope>NUCLEOTIDE SEQUENCE</scope>
    <source>
        <strain evidence="24">LEGE 07157</strain>
    </source>
</reference>
<dbReference type="InterPro" id="IPR036890">
    <property type="entry name" value="HATPase_C_sf"/>
</dbReference>
<dbReference type="Gene3D" id="3.30.565.10">
    <property type="entry name" value="Histidine kinase-like ATPase, C-terminal domain"/>
    <property type="match status" value="1"/>
</dbReference>
<dbReference type="SMART" id="SM00448">
    <property type="entry name" value="REC"/>
    <property type="match status" value="1"/>
</dbReference>
<dbReference type="Gene3D" id="3.30.450.40">
    <property type="match status" value="1"/>
</dbReference>
<evidence type="ECO:0000313" key="24">
    <source>
        <dbReference type="EMBL" id="MBE9115066.1"/>
    </source>
</evidence>
<keyword evidence="8" id="KW-0808">Transferase</keyword>
<keyword evidence="16 21" id="KW-0472">Membrane</keyword>
<feature type="transmembrane region" description="Helical" evidence="21">
    <location>
        <begin position="35"/>
        <end position="53"/>
    </location>
</feature>
<dbReference type="PANTHER" id="PTHR45339">
    <property type="entry name" value="HYBRID SIGNAL TRANSDUCTION HISTIDINE KINASE J"/>
    <property type="match status" value="1"/>
</dbReference>
<evidence type="ECO:0000256" key="5">
    <source>
        <dbReference type="ARBA" id="ARBA00009842"/>
    </source>
</evidence>
<dbReference type="FunFam" id="3.30.565.10:FF:000010">
    <property type="entry name" value="Sensor histidine kinase RcsC"/>
    <property type="match status" value="1"/>
</dbReference>
<accession>A0A8J7B798</accession>
<dbReference type="SMART" id="SM00387">
    <property type="entry name" value="HATPase_c"/>
    <property type="match status" value="1"/>
</dbReference>
<dbReference type="Pfam" id="PF01590">
    <property type="entry name" value="GAF"/>
    <property type="match status" value="1"/>
</dbReference>
<evidence type="ECO:0000256" key="13">
    <source>
        <dbReference type="ARBA" id="ARBA00022989"/>
    </source>
</evidence>
<organism evidence="24 25">
    <name type="scientific">Lusitaniella coriacea LEGE 07157</name>
    <dbReference type="NCBI Taxonomy" id="945747"/>
    <lineage>
        <taxon>Bacteria</taxon>
        <taxon>Bacillati</taxon>
        <taxon>Cyanobacteriota</taxon>
        <taxon>Cyanophyceae</taxon>
        <taxon>Spirulinales</taxon>
        <taxon>Lusitaniellaceae</taxon>
        <taxon>Lusitaniella</taxon>
    </lineage>
</organism>
<comment type="catalytic activity">
    <reaction evidence="1">
        <text>ATP + protein L-histidine = ADP + protein N-phospho-L-histidine.</text>
        <dbReference type="EC" id="2.7.13.3"/>
    </reaction>
</comment>
<keyword evidence="9 21" id="KW-0812">Transmembrane</keyword>
<dbReference type="CDD" id="cd17546">
    <property type="entry name" value="REC_hyHK_CKI1_RcsC-like"/>
    <property type="match status" value="1"/>
</dbReference>
<dbReference type="RefSeq" id="WP_194028152.1">
    <property type="nucleotide sequence ID" value="NZ_JADEWZ010000004.1"/>
</dbReference>
<evidence type="ECO:0000256" key="1">
    <source>
        <dbReference type="ARBA" id="ARBA00000085"/>
    </source>
</evidence>
<evidence type="ECO:0000256" key="2">
    <source>
        <dbReference type="ARBA" id="ARBA00001935"/>
    </source>
</evidence>
<dbReference type="InterPro" id="IPR036097">
    <property type="entry name" value="HisK_dim/P_sf"/>
</dbReference>
<evidence type="ECO:0000256" key="15">
    <source>
        <dbReference type="ARBA" id="ARBA00023012"/>
    </source>
</evidence>
<dbReference type="Pfam" id="PF02518">
    <property type="entry name" value="HATPase_c"/>
    <property type="match status" value="1"/>
</dbReference>
<dbReference type="Pfam" id="PF25487">
    <property type="entry name" value="ETR1_N"/>
    <property type="match status" value="1"/>
</dbReference>
<evidence type="ECO:0000256" key="6">
    <source>
        <dbReference type="ARBA" id="ARBA00012438"/>
    </source>
</evidence>
<dbReference type="InterPro" id="IPR011006">
    <property type="entry name" value="CheY-like_superfamily"/>
</dbReference>
<proteinExistence type="inferred from homology"/>
<evidence type="ECO:0000256" key="19">
    <source>
        <dbReference type="PROSITE-ProRule" id="PRU00169"/>
    </source>
</evidence>
<feature type="domain" description="Response regulatory" evidence="23">
    <location>
        <begin position="614"/>
        <end position="731"/>
    </location>
</feature>
<evidence type="ECO:0000313" key="25">
    <source>
        <dbReference type="Proteomes" id="UP000654482"/>
    </source>
</evidence>
<dbReference type="PROSITE" id="PS50109">
    <property type="entry name" value="HIS_KIN"/>
    <property type="match status" value="1"/>
</dbReference>
<dbReference type="CDD" id="cd00082">
    <property type="entry name" value="HisKA"/>
    <property type="match status" value="1"/>
</dbReference>
<keyword evidence="12" id="KW-0256">Endoplasmic reticulum</keyword>
<gene>
    <name evidence="24" type="ORF">IQ249_04050</name>
</gene>
<dbReference type="Gene3D" id="3.40.50.2300">
    <property type="match status" value="1"/>
</dbReference>
<dbReference type="EMBL" id="JADEWZ010000004">
    <property type="protein sequence ID" value="MBE9115066.1"/>
    <property type="molecule type" value="Genomic_DNA"/>
</dbReference>
<evidence type="ECO:0000256" key="20">
    <source>
        <dbReference type="SAM" id="Coils"/>
    </source>
</evidence>
<sequence>MELFKTLFAADRYIPHGHCYLWQTPLVGLHVVSDILIAISYFSIPTMLLYFVYKRRDFPFFNVFILFGAFIILCGLGHILEVLTLWYPAYWLSGIEQAATALISCYTAWELSTLLPQFLSLKTPEQLEAVNQQLQQEIIERHHAEQTLKNIIKGTASVTGKAFFPALVQHLAQALDVRYAFVSALSDRQSQQLRTLAFWSSDRAIENIQYEIAGSPCEKVIQKGQLQYYPDKLQQSFPEDTALQDMGMECYLGVPLLDGQNQVLGVLCVSHDRALKDAENAKATISVFAARAAAELQRQTAESALREAYSELELRVDEATQGLRQRTTELVKVNTSLEIEIQERKRAEEEAAAASRAKSEFLANMSHELRTPLNAILGFTQVMNRDSSLSEEHLQNLKIINRAGEHLLGLIDEILEMSKIEAGRIMLSESHFDFFALLDDLEAMLQIKTESKNLILLFDRAPEVPQYITTDESRLRQVLLNLLSNAIKFTKEGGVTLRVGIRNPDAADPSTVLLAFEVEDTGAGIASNEIEELFQVFAQTEVGRQSRQGTGLGLAISQKFVQLMGGQITVKSQLDKGSIFAFNIQVRLADATKITRIRPQAKVIGLAPNQPKYRLLAVDDRFESRLLLVKLLVSLGFEVREAENGEEAVEIWSSWQPHLIWMDMRMPVMNGYEATRQIRATEEGEETTKIVALTASVFEEQRSAILSAGCDDFMRKPFREPELLAKISEHLGIQYLYEEKTDCKDGFAANSFGIAPETSGKTPIEQVKAGLPKLNSAYLDNFYNAAAQGSDRELFELIQQISPEHPTLAAALKNLADNFQFETIMELSEATRLTV</sequence>
<dbReference type="GO" id="GO:0000155">
    <property type="term" value="F:phosphorelay sensor kinase activity"/>
    <property type="evidence" value="ECO:0007669"/>
    <property type="project" value="InterPro"/>
</dbReference>
<dbReference type="InterPro" id="IPR003594">
    <property type="entry name" value="HATPase_dom"/>
</dbReference>
<dbReference type="PRINTS" id="PR00344">
    <property type="entry name" value="BCTRLSENSOR"/>
</dbReference>
<dbReference type="PROSITE" id="PS50110">
    <property type="entry name" value="RESPONSE_REGULATORY"/>
    <property type="match status" value="1"/>
</dbReference>
<comment type="subcellular location">
    <subcellularLocation>
        <location evidence="3">Endoplasmic reticulum membrane</location>
        <topology evidence="3">Multi-pass membrane protein</topology>
    </subcellularLocation>
</comment>
<dbReference type="SUPFAM" id="SSF55874">
    <property type="entry name" value="ATPase domain of HSP90 chaperone/DNA topoisomerase II/histidine kinase"/>
    <property type="match status" value="1"/>
</dbReference>
<dbReference type="SMART" id="SM00065">
    <property type="entry name" value="GAF"/>
    <property type="match status" value="1"/>
</dbReference>
<feature type="modified residue" description="4-aspartylphosphate" evidence="19">
    <location>
        <position position="663"/>
    </location>
</feature>
<feature type="domain" description="Histidine kinase" evidence="22">
    <location>
        <begin position="364"/>
        <end position="588"/>
    </location>
</feature>
<dbReference type="InterPro" id="IPR004358">
    <property type="entry name" value="Sig_transdc_His_kin-like_C"/>
</dbReference>
<evidence type="ECO:0000256" key="16">
    <source>
        <dbReference type="ARBA" id="ARBA00023136"/>
    </source>
</evidence>
<evidence type="ECO:0000256" key="12">
    <source>
        <dbReference type="ARBA" id="ARBA00022824"/>
    </source>
</evidence>
<dbReference type="Pfam" id="PF00072">
    <property type="entry name" value="Response_reg"/>
    <property type="match status" value="1"/>
</dbReference>
<evidence type="ECO:0000259" key="23">
    <source>
        <dbReference type="PROSITE" id="PS50110"/>
    </source>
</evidence>
<keyword evidence="25" id="KW-1185">Reference proteome</keyword>
<dbReference type="SMART" id="SM00388">
    <property type="entry name" value="HisKA"/>
    <property type="match status" value="1"/>
</dbReference>
<dbReference type="InterPro" id="IPR005467">
    <property type="entry name" value="His_kinase_dom"/>
</dbReference>
<keyword evidence="13 21" id="KW-1133">Transmembrane helix</keyword>
<name>A0A8J7B798_9CYAN</name>
<keyword evidence="20" id="KW-0175">Coiled coil</keyword>
<evidence type="ECO:0000256" key="8">
    <source>
        <dbReference type="ARBA" id="ARBA00022679"/>
    </source>
</evidence>
<evidence type="ECO:0000256" key="4">
    <source>
        <dbReference type="ARBA" id="ARBA00006402"/>
    </source>
</evidence>
<keyword evidence="10" id="KW-0936">Ethylene signaling pathway</keyword>
<protein>
    <recommendedName>
        <fullName evidence="18">Circadian input-output histidine kinase CikA</fullName>
        <ecNumber evidence="6">2.7.13.3</ecNumber>
    </recommendedName>
</protein>
<dbReference type="InterPro" id="IPR029016">
    <property type="entry name" value="GAF-like_dom_sf"/>
</dbReference>
<feature type="transmembrane region" description="Helical" evidence="21">
    <location>
        <begin position="60"/>
        <end position="87"/>
    </location>
</feature>
<evidence type="ECO:0000256" key="21">
    <source>
        <dbReference type="SAM" id="Phobius"/>
    </source>
</evidence>
<dbReference type="SUPFAM" id="SSF47384">
    <property type="entry name" value="Homodimeric domain of signal transducing histidine kinase"/>
    <property type="match status" value="1"/>
</dbReference>
<evidence type="ECO:0000256" key="11">
    <source>
        <dbReference type="ARBA" id="ARBA00022777"/>
    </source>
</evidence>
<evidence type="ECO:0000256" key="14">
    <source>
        <dbReference type="ARBA" id="ARBA00023008"/>
    </source>
</evidence>
<keyword evidence="14" id="KW-0186">Copper</keyword>
<dbReference type="CDD" id="cd16922">
    <property type="entry name" value="HATPase_EvgS-ArcB-TorS-like"/>
    <property type="match status" value="1"/>
</dbReference>
<dbReference type="EC" id="2.7.13.3" evidence="6"/>
<keyword evidence="17" id="KW-1015">Disulfide bond</keyword>
<comment type="similarity">
    <text evidence="4">In the N-terminal section; belongs to the phytochrome family.</text>
</comment>
<evidence type="ECO:0000256" key="17">
    <source>
        <dbReference type="ARBA" id="ARBA00023157"/>
    </source>
</evidence>
<dbReference type="SUPFAM" id="SSF52172">
    <property type="entry name" value="CheY-like"/>
    <property type="match status" value="1"/>
</dbReference>
<keyword evidence="11" id="KW-0418">Kinase</keyword>
<dbReference type="AlphaFoldDB" id="A0A8J7B798"/>
<dbReference type="Proteomes" id="UP000654482">
    <property type="component" value="Unassembled WGS sequence"/>
</dbReference>
<evidence type="ECO:0000256" key="7">
    <source>
        <dbReference type="ARBA" id="ARBA00022553"/>
    </source>
</evidence>
<dbReference type="InterPro" id="IPR003661">
    <property type="entry name" value="HisK_dim/P_dom"/>
</dbReference>
<comment type="cofactor">
    <cofactor evidence="2">
        <name>Cu cation</name>
        <dbReference type="ChEBI" id="CHEBI:23378"/>
    </cofactor>
</comment>
<feature type="coiled-coil region" evidence="20">
    <location>
        <begin position="291"/>
        <end position="364"/>
    </location>
</feature>
<dbReference type="InterPro" id="IPR058544">
    <property type="entry name" value="ETR1_N"/>
</dbReference>
<comment type="similarity">
    <text evidence="5">Belongs to the ethylene receptor family.</text>
</comment>
<evidence type="ECO:0000256" key="3">
    <source>
        <dbReference type="ARBA" id="ARBA00004477"/>
    </source>
</evidence>
<evidence type="ECO:0000256" key="10">
    <source>
        <dbReference type="ARBA" id="ARBA00022745"/>
    </source>
</evidence>